<comment type="caution">
    <text evidence="4">The sequence shown here is derived from an EMBL/GenBank/DDBJ whole genome shotgun (WGS) entry which is preliminary data.</text>
</comment>
<dbReference type="PANTHER" id="PTHR33495">
    <property type="entry name" value="ANTI-SIGMA FACTOR ANTAGONIST TM_1081-RELATED-RELATED"/>
    <property type="match status" value="1"/>
</dbReference>
<dbReference type="InterPro" id="IPR036513">
    <property type="entry name" value="STAS_dom_sf"/>
</dbReference>
<organism evidence="4 5">
    <name type="scientific">Actinomadura luteofluorescens</name>
    <dbReference type="NCBI Taxonomy" id="46163"/>
    <lineage>
        <taxon>Bacteria</taxon>
        <taxon>Bacillati</taxon>
        <taxon>Actinomycetota</taxon>
        <taxon>Actinomycetes</taxon>
        <taxon>Streptosporangiales</taxon>
        <taxon>Thermomonosporaceae</taxon>
        <taxon>Actinomadura</taxon>
    </lineage>
</organism>
<dbReference type="Gene3D" id="3.30.750.24">
    <property type="entry name" value="STAS domain"/>
    <property type="match status" value="1"/>
</dbReference>
<dbReference type="PROSITE" id="PS50801">
    <property type="entry name" value="STAS"/>
    <property type="match status" value="1"/>
</dbReference>
<dbReference type="AlphaFoldDB" id="A0A7Y9EJ68"/>
<evidence type="ECO:0000259" key="3">
    <source>
        <dbReference type="PROSITE" id="PS50801"/>
    </source>
</evidence>
<evidence type="ECO:0000313" key="5">
    <source>
        <dbReference type="Proteomes" id="UP000529783"/>
    </source>
</evidence>
<dbReference type="Pfam" id="PF13466">
    <property type="entry name" value="STAS_2"/>
    <property type="match status" value="1"/>
</dbReference>
<evidence type="ECO:0000313" key="4">
    <source>
        <dbReference type="EMBL" id="NYD48780.1"/>
    </source>
</evidence>
<dbReference type="RefSeq" id="WP_179845634.1">
    <property type="nucleotide sequence ID" value="NZ_JACCBA010000001.1"/>
</dbReference>
<dbReference type="GO" id="GO:0043856">
    <property type="term" value="F:anti-sigma factor antagonist activity"/>
    <property type="evidence" value="ECO:0007669"/>
    <property type="project" value="InterPro"/>
</dbReference>
<comment type="similarity">
    <text evidence="1 2">Belongs to the anti-sigma-factor antagonist family.</text>
</comment>
<dbReference type="EMBL" id="JACCBA010000001">
    <property type="protein sequence ID" value="NYD48780.1"/>
    <property type="molecule type" value="Genomic_DNA"/>
</dbReference>
<keyword evidence="5" id="KW-1185">Reference proteome</keyword>
<evidence type="ECO:0000256" key="1">
    <source>
        <dbReference type="ARBA" id="ARBA00009013"/>
    </source>
</evidence>
<gene>
    <name evidence="4" type="ORF">BJY14_004763</name>
</gene>
<dbReference type="PANTHER" id="PTHR33495:SF2">
    <property type="entry name" value="ANTI-SIGMA FACTOR ANTAGONIST TM_1081-RELATED"/>
    <property type="match status" value="1"/>
</dbReference>
<protein>
    <recommendedName>
        <fullName evidence="2">Anti-sigma factor antagonist</fullName>
    </recommendedName>
</protein>
<sequence length="123" mass="12745">MDTAGTASPEAGLRREAFAEHTVITITGDLDIASAPSLREPLETALRDAGPLVVVDLSGVTFCDASGLALLTGARRLTEPEGVALVLAAPRPHMARLLRVSGLSRVFAVRTTVDAARVRSAAA</sequence>
<dbReference type="InterPro" id="IPR003658">
    <property type="entry name" value="Anti-sigma_ant"/>
</dbReference>
<dbReference type="InterPro" id="IPR002645">
    <property type="entry name" value="STAS_dom"/>
</dbReference>
<dbReference type="Proteomes" id="UP000529783">
    <property type="component" value="Unassembled WGS sequence"/>
</dbReference>
<reference evidence="4 5" key="1">
    <citation type="submission" date="2020-07" db="EMBL/GenBank/DDBJ databases">
        <title>Sequencing the genomes of 1000 actinobacteria strains.</title>
        <authorList>
            <person name="Klenk H.-P."/>
        </authorList>
    </citation>
    <scope>NUCLEOTIDE SEQUENCE [LARGE SCALE GENOMIC DNA]</scope>
    <source>
        <strain evidence="4 5">DSM 40398</strain>
    </source>
</reference>
<evidence type="ECO:0000256" key="2">
    <source>
        <dbReference type="RuleBase" id="RU003749"/>
    </source>
</evidence>
<feature type="domain" description="STAS" evidence="3">
    <location>
        <begin position="23"/>
        <end position="123"/>
    </location>
</feature>
<dbReference type="SUPFAM" id="SSF52091">
    <property type="entry name" value="SpoIIaa-like"/>
    <property type="match status" value="1"/>
</dbReference>
<name>A0A7Y9EJ68_9ACTN</name>
<dbReference type="NCBIfam" id="TIGR00377">
    <property type="entry name" value="ant_ant_sig"/>
    <property type="match status" value="1"/>
</dbReference>
<dbReference type="InterPro" id="IPR058548">
    <property type="entry name" value="MlaB-like_STAS"/>
</dbReference>
<accession>A0A7Y9EJ68</accession>
<proteinExistence type="inferred from homology"/>
<dbReference type="CDD" id="cd07043">
    <property type="entry name" value="STAS_anti-anti-sigma_factors"/>
    <property type="match status" value="1"/>
</dbReference>